<sequence>MREHNQVLVLGLIQRCSPITRPELGRRSGLTKASITRIVQELVSQDLVSEVPAQGTSAGGRPATGLRMRAGVLASVGVELRIDRCAVLLRDLSGVELGRWEGRMVPGTDPVQVLSEVGQRIQALRRDCPHHVVGVGVSVGGAATDDGQGIAASLYLGWKDVDVARLLAPYLPGVPLRVLDVSRCAAQASFEYLSYQAGQQGDQLPDRSELVHLQCGIGLGAGCPGGWDTSLPPRESSLPVGHIPLDPSGPLCETCGWNGCVDSVLGFTALMRRTEDLRVSPSQDPRYMEDYCRQVAAVAADGDRRAAGVLAALADDLARAVVMIALLARPSRMTIGGWPVYLGPDFVEEVGRRVRAHQDCGSLSISVGELGDDASLVGASMIGADVGVLARLTDQAS</sequence>
<dbReference type="Gene3D" id="3.30.420.40">
    <property type="match status" value="2"/>
</dbReference>
<dbReference type="InterPro" id="IPR000835">
    <property type="entry name" value="HTH_MarR-typ"/>
</dbReference>
<evidence type="ECO:0000259" key="2">
    <source>
        <dbReference type="Pfam" id="PF12802"/>
    </source>
</evidence>
<feature type="domain" description="HTH marR-type" evidence="2">
    <location>
        <begin position="5"/>
        <end position="53"/>
    </location>
</feature>
<name>A0A7T0PWM7_9ACTO</name>
<dbReference type="SUPFAM" id="SSF46785">
    <property type="entry name" value="Winged helix' DNA-binding domain"/>
    <property type="match status" value="1"/>
</dbReference>
<dbReference type="PANTHER" id="PTHR18964">
    <property type="entry name" value="ROK (REPRESSOR, ORF, KINASE) FAMILY"/>
    <property type="match status" value="1"/>
</dbReference>
<evidence type="ECO:0000256" key="1">
    <source>
        <dbReference type="ARBA" id="ARBA00006479"/>
    </source>
</evidence>
<comment type="similarity">
    <text evidence="1">Belongs to the ROK (NagC/XylR) family.</text>
</comment>
<dbReference type="RefSeq" id="WP_166856866.1">
    <property type="nucleotide sequence ID" value="NZ_CP063989.1"/>
</dbReference>
<dbReference type="InterPro" id="IPR000600">
    <property type="entry name" value="ROK"/>
</dbReference>
<accession>A0A7T0PWM7</accession>
<dbReference type="KEGG" id="arep:ID810_07925"/>
<dbReference type="GO" id="GO:0003700">
    <property type="term" value="F:DNA-binding transcription factor activity"/>
    <property type="evidence" value="ECO:0007669"/>
    <property type="project" value="InterPro"/>
</dbReference>
<dbReference type="Pfam" id="PF00480">
    <property type="entry name" value="ROK"/>
    <property type="match status" value="1"/>
</dbReference>
<organism evidence="3 4">
    <name type="scientific">Actinomyces respiraculi</name>
    <dbReference type="NCBI Taxonomy" id="2744574"/>
    <lineage>
        <taxon>Bacteria</taxon>
        <taxon>Bacillati</taxon>
        <taxon>Actinomycetota</taxon>
        <taxon>Actinomycetes</taxon>
        <taxon>Actinomycetales</taxon>
        <taxon>Actinomycetaceae</taxon>
        <taxon>Actinomyces</taxon>
    </lineage>
</organism>
<dbReference type="AlphaFoldDB" id="A0A7T0PWM7"/>
<dbReference type="SUPFAM" id="SSF53067">
    <property type="entry name" value="Actin-like ATPase domain"/>
    <property type="match status" value="1"/>
</dbReference>
<dbReference type="InterPro" id="IPR036390">
    <property type="entry name" value="WH_DNA-bd_sf"/>
</dbReference>
<proteinExistence type="inferred from homology"/>
<reference evidence="3 4" key="1">
    <citation type="submission" date="2020-11" db="EMBL/GenBank/DDBJ databases">
        <title>Actinomyces sp. ZJ750.</title>
        <authorList>
            <person name="Zhou J."/>
        </authorList>
    </citation>
    <scope>NUCLEOTIDE SEQUENCE [LARGE SCALE GENOMIC DNA]</scope>
    <source>
        <strain evidence="3 4">ZJ750</strain>
    </source>
</reference>
<keyword evidence="4" id="KW-1185">Reference proteome</keyword>
<evidence type="ECO:0000313" key="4">
    <source>
        <dbReference type="Proteomes" id="UP000594637"/>
    </source>
</evidence>
<dbReference type="InterPro" id="IPR043129">
    <property type="entry name" value="ATPase_NBD"/>
</dbReference>
<dbReference type="Pfam" id="PF12802">
    <property type="entry name" value="MarR_2"/>
    <property type="match status" value="1"/>
</dbReference>
<dbReference type="EMBL" id="CP063989">
    <property type="protein sequence ID" value="QPL04705.1"/>
    <property type="molecule type" value="Genomic_DNA"/>
</dbReference>
<dbReference type="Gene3D" id="1.10.10.10">
    <property type="entry name" value="Winged helix-like DNA-binding domain superfamily/Winged helix DNA-binding domain"/>
    <property type="match status" value="1"/>
</dbReference>
<dbReference type="InterPro" id="IPR036388">
    <property type="entry name" value="WH-like_DNA-bd_sf"/>
</dbReference>
<evidence type="ECO:0000313" key="3">
    <source>
        <dbReference type="EMBL" id="QPL04705.1"/>
    </source>
</evidence>
<dbReference type="PANTHER" id="PTHR18964:SF149">
    <property type="entry name" value="BIFUNCTIONAL UDP-N-ACETYLGLUCOSAMINE 2-EPIMERASE_N-ACETYLMANNOSAMINE KINASE"/>
    <property type="match status" value="1"/>
</dbReference>
<gene>
    <name evidence="3" type="ORF">ID810_07925</name>
</gene>
<protein>
    <submittedName>
        <fullName evidence="3">ROK family transcriptional regulator</fullName>
    </submittedName>
</protein>
<dbReference type="Proteomes" id="UP000594637">
    <property type="component" value="Chromosome"/>
</dbReference>